<protein>
    <submittedName>
        <fullName evidence="1">Uncharacterized protein</fullName>
    </submittedName>
</protein>
<gene>
    <name evidence="1" type="ORF">P8935_07245</name>
</gene>
<dbReference type="EMBL" id="CP121196">
    <property type="protein sequence ID" value="XBH19106.1"/>
    <property type="molecule type" value="Genomic_DNA"/>
</dbReference>
<dbReference type="RefSeq" id="WP_348264321.1">
    <property type="nucleotide sequence ID" value="NZ_CP121196.1"/>
</dbReference>
<reference evidence="1" key="1">
    <citation type="submission" date="2023-03" db="EMBL/GenBank/DDBJ databases">
        <title>Edaphobacter sp.</title>
        <authorList>
            <person name="Huber K.J."/>
            <person name="Papendorf J."/>
            <person name="Pilke C."/>
            <person name="Bunk B."/>
            <person name="Sproeer C."/>
            <person name="Pester M."/>
        </authorList>
    </citation>
    <scope>NUCLEOTIDE SEQUENCE</scope>
    <source>
        <strain evidence="1">DSM 110680</strain>
    </source>
</reference>
<evidence type="ECO:0000313" key="1">
    <source>
        <dbReference type="EMBL" id="XBH19106.1"/>
    </source>
</evidence>
<sequence length="276" mass="32046">MIVLLSTHTLLQGKLPDPDERKALMSRTKYGWTTIDMSWPETFEWITVGGYATSSALTSDYRNSSEFKSRQLFMVDIDSGMTISELFDDAFYDAFGAGFYVTPSHTDDDPRFRIMFRSEQPVEKHDECCQVMRSLLHIYDTADKQCKDASRLYFGTVDCRIKESRDNILTNDVIQLLIDADKEREAELSLVVDLPNWKRTLSGTGNMQTFDGLRCIRDHLKQMTTGQRNEHFCKIWGIIEHCTFTQEQANLIIELHRMVDPDKTRQRQLQIKFTGR</sequence>
<dbReference type="AlphaFoldDB" id="A0AAU7DNW4"/>
<name>A0AAU7DNW4_9BACT</name>
<proteinExistence type="predicted"/>
<accession>A0AAU7DNW4</accession>
<organism evidence="1">
    <name type="scientific">Telmatobacter sp. DSM 110680</name>
    <dbReference type="NCBI Taxonomy" id="3036704"/>
    <lineage>
        <taxon>Bacteria</taxon>
        <taxon>Pseudomonadati</taxon>
        <taxon>Acidobacteriota</taxon>
        <taxon>Terriglobia</taxon>
        <taxon>Terriglobales</taxon>
        <taxon>Acidobacteriaceae</taxon>
        <taxon>Telmatobacter</taxon>
    </lineage>
</organism>